<protein>
    <submittedName>
        <fullName evidence="1">Uncharacterized protein</fullName>
    </submittedName>
</protein>
<dbReference type="Proteomes" id="UP000078237">
    <property type="component" value="Unassembled WGS sequence"/>
</dbReference>
<proteinExistence type="predicted"/>
<comment type="caution">
    <text evidence="1">The sequence shown here is derived from an EMBL/GenBank/DDBJ whole genome shotgun (WGS) entry which is preliminary data.</text>
</comment>
<accession>A0A175VUN8</accession>
<dbReference type="EMBL" id="LCTW02000310">
    <property type="protein sequence ID" value="KXX74899.1"/>
    <property type="molecule type" value="Genomic_DNA"/>
</dbReference>
<evidence type="ECO:0000313" key="1">
    <source>
        <dbReference type="EMBL" id="KXX74899.1"/>
    </source>
</evidence>
<organism evidence="1 2">
    <name type="scientific">Madurella mycetomatis</name>
    <dbReference type="NCBI Taxonomy" id="100816"/>
    <lineage>
        <taxon>Eukaryota</taxon>
        <taxon>Fungi</taxon>
        <taxon>Dikarya</taxon>
        <taxon>Ascomycota</taxon>
        <taxon>Pezizomycotina</taxon>
        <taxon>Sordariomycetes</taxon>
        <taxon>Sordariomycetidae</taxon>
        <taxon>Sordariales</taxon>
        <taxon>Sordariales incertae sedis</taxon>
        <taxon>Madurella</taxon>
    </lineage>
</organism>
<reference evidence="1 2" key="1">
    <citation type="journal article" date="2016" name="Genome Announc.">
        <title>Genome Sequence of Madurella mycetomatis mm55, Isolated from a Human Mycetoma Case in Sudan.</title>
        <authorList>
            <person name="Smit S."/>
            <person name="Derks M.F."/>
            <person name="Bervoets S."/>
            <person name="Fahal A."/>
            <person name="van Leeuwen W."/>
            <person name="van Belkum A."/>
            <person name="van de Sande W.W."/>
        </authorList>
    </citation>
    <scope>NUCLEOTIDE SEQUENCE [LARGE SCALE GENOMIC DNA]</scope>
    <source>
        <strain evidence="2">mm55</strain>
    </source>
</reference>
<name>A0A175VUN8_9PEZI</name>
<dbReference type="VEuPathDB" id="FungiDB:MMYC01_208941"/>
<keyword evidence="2" id="KW-1185">Reference proteome</keyword>
<sequence>MSLATGDRDQLAALAFATDNLLRVASNQWGWLALEFYVYLQLMGEDVDYGIDDSDEEWNAGKKVGLAVWMHRMGVGGDKDLPKKMGKLGIQDADGDVEMAD</sequence>
<evidence type="ECO:0000313" key="2">
    <source>
        <dbReference type="Proteomes" id="UP000078237"/>
    </source>
</evidence>
<gene>
    <name evidence="1" type="ORF">MMYC01_208941</name>
</gene>
<dbReference type="AlphaFoldDB" id="A0A175VUN8"/>